<gene>
    <name evidence="2" type="primary">PARPA_12996.1 scaffold 45652</name>
</gene>
<dbReference type="AlphaFoldDB" id="A0A0B7NT46"/>
<evidence type="ECO:0000313" key="3">
    <source>
        <dbReference type="Proteomes" id="UP000054107"/>
    </source>
</evidence>
<reference evidence="2 3" key="1">
    <citation type="submission" date="2014-09" db="EMBL/GenBank/DDBJ databases">
        <authorList>
            <person name="Ellenberger Sabrina"/>
        </authorList>
    </citation>
    <scope>NUCLEOTIDE SEQUENCE [LARGE SCALE GENOMIC DNA]</scope>
    <source>
        <strain evidence="2 3">CBS 412.66</strain>
    </source>
</reference>
<feature type="coiled-coil region" evidence="1">
    <location>
        <begin position="418"/>
        <end position="452"/>
    </location>
</feature>
<sequence length="757" mass="86565">MSSRKTVTEAEVDADLPATEIETFLKRYNRKKDTKSIDHWIKFVEENFQTLKTSSGRDIKRKERATDYQGVNDPIAKVQGKPKSTKEEIRCCTAQMKKIINDRIPKNISKHIQDTLDSTLVEVSDYITGYSVRLLSLILLLKENTFEIEDKSFSLKPITGLAIEDILPRNYEIETTAANVPPPLKRPCLESDTFNKHYKNMFSTDYLQCEMSTLPKLDAYRALRSEASAGQASLVDQELQLEIEAGSIPKAADGLVEMEEEGEIRESADTSRRRLNSLGAVIISMLYDHHGSQIKERHVKDKCSDIQENELRACLTICKLIMPYIPAKKNRYSLPYQLPFVLMANEVLCSSGYSKFKTSLLPLRSPFQLNALKINAPSLCQTVKIGGTLKNILPYQHCEVDKKQEEKKQRVKGSMMPKKRIEEEAARAVLEKRAYLERIQNVKGDLAKARQAHYLLIKYVKDDNTFKENIKDRPVVISKDRYKCMEKVEKMKLDNSVDLEAVAFGGTDNGLVTMSETSRFDMARFKFHLSLHNRFQILDNTEGTTSASDDLEDLDGKKNLSILKTHKIKASQIDHESGAKNLRRNLEKAKKLKRSQDGFTINEIEQKLAIVGAENQDDLKENRKSLKEERFYSLQRRKCLDRFCAAERRYVASQVQRSSILFVGNRGYGVGSSIKGHLKYGATWTPKKHALYITVYETNENNNSQTCLFYYEKLAHPITVIEKEGKKTIKTVNGTFVCSNRRCFTVENGQSHHKFLR</sequence>
<accession>A0A0B7NT46</accession>
<dbReference type="STRING" id="35722.A0A0B7NT46"/>
<dbReference type="Proteomes" id="UP000054107">
    <property type="component" value="Unassembled WGS sequence"/>
</dbReference>
<keyword evidence="1" id="KW-0175">Coiled coil</keyword>
<proteinExistence type="predicted"/>
<name>A0A0B7NT46_9FUNG</name>
<dbReference type="OrthoDB" id="2289379at2759"/>
<dbReference type="EMBL" id="LN733872">
    <property type="protein sequence ID" value="CEP18690.1"/>
    <property type="molecule type" value="Genomic_DNA"/>
</dbReference>
<evidence type="ECO:0000256" key="1">
    <source>
        <dbReference type="SAM" id="Coils"/>
    </source>
</evidence>
<evidence type="ECO:0000313" key="2">
    <source>
        <dbReference type="EMBL" id="CEP18690.1"/>
    </source>
</evidence>
<keyword evidence="3" id="KW-1185">Reference proteome</keyword>
<organism evidence="2 3">
    <name type="scientific">Parasitella parasitica</name>
    <dbReference type="NCBI Taxonomy" id="35722"/>
    <lineage>
        <taxon>Eukaryota</taxon>
        <taxon>Fungi</taxon>
        <taxon>Fungi incertae sedis</taxon>
        <taxon>Mucoromycota</taxon>
        <taxon>Mucoromycotina</taxon>
        <taxon>Mucoromycetes</taxon>
        <taxon>Mucorales</taxon>
        <taxon>Mucorineae</taxon>
        <taxon>Mucoraceae</taxon>
        <taxon>Parasitella</taxon>
    </lineage>
</organism>
<protein>
    <submittedName>
        <fullName evidence="2">Uncharacterized protein</fullName>
    </submittedName>
</protein>